<sequence length="363" mass="41122">MRLSDTAIRSARPGAKPVKLSDGDGLYLLLMPTGSRLWRLKYRFAGKEKLLALGTYPTVTLKDARDRREEARKKLAAGYDPGEARKAQKRAEKDLATNSFEVVAREWFQLTKGKWEAEYAKLIMHRLERDMFPSLAKRPINEITAVELLTALRRIEKRGAVDTAHRSLQKCGQIFRYAVVTGRADRDPTTDLREALKPAPKQHYASIKDPKEVGALARAIRDYQGAFETKCALLIGMLTFVRPGELRKAEWIEFDLVRGEWRIPAARMKMKEQHIVPLPKQAITILEKLHAVNGHGRYLFPSVRTSERPMSENTVNAALRRLGYTREEMTGHGFRSTASTLLNELGWPGDAIANTDFLQDLVA</sequence>
<dbReference type="Pfam" id="PF22022">
    <property type="entry name" value="Phage_int_M"/>
    <property type="match status" value="1"/>
</dbReference>
<evidence type="ECO:0000313" key="7">
    <source>
        <dbReference type="Proteomes" id="UP001390669"/>
    </source>
</evidence>
<dbReference type="PANTHER" id="PTHR30629:SF2">
    <property type="entry name" value="PROPHAGE INTEGRASE INTS-RELATED"/>
    <property type="match status" value="1"/>
</dbReference>
<evidence type="ECO:0000256" key="4">
    <source>
        <dbReference type="ARBA" id="ARBA00023172"/>
    </source>
</evidence>
<dbReference type="InterPro" id="IPR053876">
    <property type="entry name" value="Phage_int_M"/>
</dbReference>
<dbReference type="Pfam" id="PF00589">
    <property type="entry name" value="Phage_integrase"/>
    <property type="match status" value="1"/>
</dbReference>
<dbReference type="InterPro" id="IPR050808">
    <property type="entry name" value="Phage_Integrase"/>
</dbReference>
<reference evidence="6 7" key="1">
    <citation type="submission" date="2024-01" db="EMBL/GenBank/DDBJ databases">
        <title>The diversity of rhizobia nodulating Mimosa spp. in eleven states of Brazil covering several biomes is determined by host plant, location, and edaphic factors.</title>
        <authorList>
            <person name="Rouws L."/>
            <person name="Barauna A."/>
            <person name="Beukes C."/>
            <person name="De Faria S.M."/>
            <person name="Gross E."/>
            <person name="Dos Reis Junior F.B."/>
            <person name="Simon M."/>
            <person name="Maluk M."/>
            <person name="Odee D.W."/>
            <person name="Kenicer G."/>
            <person name="Young J.P.W."/>
            <person name="Reis V.M."/>
            <person name="Zilli J."/>
            <person name="James E.K."/>
        </authorList>
    </citation>
    <scope>NUCLEOTIDE SEQUENCE [LARGE SCALE GENOMIC DNA]</scope>
    <source>
        <strain evidence="6 7">JPY164</strain>
    </source>
</reference>
<dbReference type="SUPFAM" id="SSF56349">
    <property type="entry name" value="DNA breaking-rejoining enzymes"/>
    <property type="match status" value="1"/>
</dbReference>
<dbReference type="GO" id="GO:0003677">
    <property type="term" value="F:DNA binding"/>
    <property type="evidence" value="ECO:0007669"/>
    <property type="project" value="UniProtKB-KW"/>
</dbReference>
<dbReference type="InterPro" id="IPR010998">
    <property type="entry name" value="Integrase_recombinase_N"/>
</dbReference>
<dbReference type="InterPro" id="IPR011010">
    <property type="entry name" value="DNA_brk_join_enz"/>
</dbReference>
<keyword evidence="2" id="KW-0229">DNA integration</keyword>
<dbReference type="EMBL" id="JAYMRW010000002">
    <property type="protein sequence ID" value="MEM5446793.1"/>
    <property type="molecule type" value="Genomic_DNA"/>
</dbReference>
<accession>A0ABU9S7D9</accession>
<comment type="similarity">
    <text evidence="1">Belongs to the 'phage' integrase family.</text>
</comment>
<evidence type="ECO:0000256" key="2">
    <source>
        <dbReference type="ARBA" id="ARBA00022908"/>
    </source>
</evidence>
<evidence type="ECO:0000256" key="1">
    <source>
        <dbReference type="ARBA" id="ARBA00008857"/>
    </source>
</evidence>
<dbReference type="Proteomes" id="UP001390669">
    <property type="component" value="Unassembled WGS sequence"/>
</dbReference>
<dbReference type="PANTHER" id="PTHR30629">
    <property type="entry name" value="PROPHAGE INTEGRASE"/>
    <property type="match status" value="1"/>
</dbReference>
<dbReference type="InterPro" id="IPR002104">
    <property type="entry name" value="Integrase_catalytic"/>
</dbReference>
<dbReference type="InterPro" id="IPR025166">
    <property type="entry name" value="Integrase_DNA_bind_dom"/>
</dbReference>
<evidence type="ECO:0000256" key="3">
    <source>
        <dbReference type="ARBA" id="ARBA00023125"/>
    </source>
</evidence>
<keyword evidence="4" id="KW-0233">DNA recombination</keyword>
<comment type="caution">
    <text evidence="6">The sequence shown here is derived from an EMBL/GenBank/DDBJ whole genome shotgun (WGS) entry which is preliminary data.</text>
</comment>
<dbReference type="PROSITE" id="PS51898">
    <property type="entry name" value="TYR_RECOMBINASE"/>
    <property type="match status" value="1"/>
</dbReference>
<name>A0ABU9S7D9_9BURK</name>
<protein>
    <submittedName>
        <fullName evidence="6">Integrase arm-type DNA-binding domain-containing protein</fullName>
    </submittedName>
</protein>
<organism evidence="6 7">
    <name type="scientific">Paraburkholderia guartelaensis</name>
    <dbReference type="NCBI Taxonomy" id="2546446"/>
    <lineage>
        <taxon>Bacteria</taxon>
        <taxon>Pseudomonadati</taxon>
        <taxon>Pseudomonadota</taxon>
        <taxon>Betaproteobacteria</taxon>
        <taxon>Burkholderiales</taxon>
        <taxon>Burkholderiaceae</taxon>
        <taxon>Paraburkholderia</taxon>
    </lineage>
</organism>
<keyword evidence="7" id="KW-1185">Reference proteome</keyword>
<dbReference type="InterPro" id="IPR013762">
    <property type="entry name" value="Integrase-like_cat_sf"/>
</dbReference>
<feature type="domain" description="Tyr recombinase" evidence="5">
    <location>
        <begin position="203"/>
        <end position="363"/>
    </location>
</feature>
<keyword evidence="3 6" id="KW-0238">DNA-binding</keyword>
<dbReference type="Pfam" id="PF13356">
    <property type="entry name" value="Arm-DNA-bind_3"/>
    <property type="match status" value="1"/>
</dbReference>
<dbReference type="Gene3D" id="1.10.443.10">
    <property type="entry name" value="Intergrase catalytic core"/>
    <property type="match status" value="1"/>
</dbReference>
<dbReference type="Gene3D" id="3.30.160.390">
    <property type="entry name" value="Integrase, DNA-binding domain"/>
    <property type="match status" value="1"/>
</dbReference>
<proteinExistence type="inferred from homology"/>
<dbReference type="Gene3D" id="1.10.150.130">
    <property type="match status" value="1"/>
</dbReference>
<evidence type="ECO:0000259" key="5">
    <source>
        <dbReference type="PROSITE" id="PS51898"/>
    </source>
</evidence>
<dbReference type="InterPro" id="IPR038488">
    <property type="entry name" value="Integrase_DNA-bd_sf"/>
</dbReference>
<dbReference type="RefSeq" id="WP_406951504.1">
    <property type="nucleotide sequence ID" value="NZ_JAYMRW010000002.1"/>
</dbReference>
<dbReference type="CDD" id="cd00801">
    <property type="entry name" value="INT_P4_C"/>
    <property type="match status" value="1"/>
</dbReference>
<evidence type="ECO:0000313" key="6">
    <source>
        <dbReference type="EMBL" id="MEM5446793.1"/>
    </source>
</evidence>
<gene>
    <name evidence="6" type="ORF">VSR33_04730</name>
</gene>